<comment type="caution">
    <text evidence="1">The sequence shown here is derived from an EMBL/GenBank/DDBJ whole genome shotgun (WGS) entry which is preliminary data.</text>
</comment>
<name>A0ABN1C843_9ACTN</name>
<dbReference type="Proteomes" id="UP001501576">
    <property type="component" value="Unassembled WGS sequence"/>
</dbReference>
<protein>
    <submittedName>
        <fullName evidence="1">Uncharacterized protein</fullName>
    </submittedName>
</protein>
<organism evidence="1 2">
    <name type="scientific">Streptomyces mordarskii</name>
    <dbReference type="NCBI Taxonomy" id="1226758"/>
    <lineage>
        <taxon>Bacteria</taxon>
        <taxon>Bacillati</taxon>
        <taxon>Actinomycetota</taxon>
        <taxon>Actinomycetes</taxon>
        <taxon>Kitasatosporales</taxon>
        <taxon>Streptomycetaceae</taxon>
        <taxon>Streptomyces</taxon>
    </lineage>
</organism>
<reference evidence="1 2" key="1">
    <citation type="journal article" date="2019" name="Int. J. Syst. Evol. Microbiol.">
        <title>The Global Catalogue of Microorganisms (GCM) 10K type strain sequencing project: providing services to taxonomists for standard genome sequencing and annotation.</title>
        <authorList>
            <consortium name="The Broad Institute Genomics Platform"/>
            <consortium name="The Broad Institute Genome Sequencing Center for Infectious Disease"/>
            <person name="Wu L."/>
            <person name="Ma J."/>
        </authorList>
    </citation>
    <scope>NUCLEOTIDE SEQUENCE [LARGE SCALE GENOMIC DNA]</scope>
    <source>
        <strain evidence="1 2">JCM 5052</strain>
    </source>
</reference>
<proteinExistence type="predicted"/>
<gene>
    <name evidence="1" type="ORF">GCM10010390_14770</name>
</gene>
<evidence type="ECO:0000313" key="2">
    <source>
        <dbReference type="Proteomes" id="UP001501576"/>
    </source>
</evidence>
<sequence length="64" mass="7237">MKDIGIGFFGSPTHRREEFRRDSQGIVFEYAPRISAVAELSYTSGQLAKTRILHESPRPLECPS</sequence>
<evidence type="ECO:0000313" key="1">
    <source>
        <dbReference type="EMBL" id="GAA0513464.1"/>
    </source>
</evidence>
<dbReference type="EMBL" id="BAAABZ010000011">
    <property type="protein sequence ID" value="GAA0513464.1"/>
    <property type="molecule type" value="Genomic_DNA"/>
</dbReference>
<keyword evidence="2" id="KW-1185">Reference proteome</keyword>
<accession>A0ABN1C843</accession>